<dbReference type="AlphaFoldDB" id="A0A1M5XAB8"/>
<accession>A0A1M5XAB8</accession>
<sequence>MADEHINANVLLVDDEEDFIAVLSRRLEARHLKVTAASSGQDALALTDRQDFDAIILDLAMPGMDGLETLKRIKQNHPEAEIIMLTGQGSIRTGIEAMKLGAEDFLEKPVDIQHLLERIKEAKSKRVLVLQEKSKDEIRKIILSKPW</sequence>
<dbReference type="EMBL" id="FQXS01000018">
    <property type="protein sequence ID" value="SHH96498.1"/>
    <property type="molecule type" value="Genomic_DNA"/>
</dbReference>
<proteinExistence type="predicted"/>
<dbReference type="OrthoDB" id="9788090at2"/>
<organism evidence="5 6">
    <name type="scientific">Desulfofustis glycolicus DSM 9705</name>
    <dbReference type="NCBI Taxonomy" id="1121409"/>
    <lineage>
        <taxon>Bacteria</taxon>
        <taxon>Pseudomonadati</taxon>
        <taxon>Thermodesulfobacteriota</taxon>
        <taxon>Desulfobulbia</taxon>
        <taxon>Desulfobulbales</taxon>
        <taxon>Desulfocapsaceae</taxon>
        <taxon>Desulfofustis</taxon>
    </lineage>
</organism>
<dbReference type="InterPro" id="IPR050595">
    <property type="entry name" value="Bact_response_regulator"/>
</dbReference>
<dbReference type="InterPro" id="IPR001789">
    <property type="entry name" value="Sig_transdc_resp-reg_receiver"/>
</dbReference>
<keyword evidence="2" id="KW-0902">Two-component regulatory system</keyword>
<protein>
    <submittedName>
        <fullName evidence="5">Response regulator receiver domain-containing protein</fullName>
    </submittedName>
</protein>
<dbReference type="InterPro" id="IPR011006">
    <property type="entry name" value="CheY-like_superfamily"/>
</dbReference>
<evidence type="ECO:0000259" key="4">
    <source>
        <dbReference type="PROSITE" id="PS50110"/>
    </source>
</evidence>
<evidence type="ECO:0000256" key="3">
    <source>
        <dbReference type="PROSITE-ProRule" id="PRU00169"/>
    </source>
</evidence>
<feature type="domain" description="Response regulatory" evidence="4">
    <location>
        <begin position="9"/>
        <end position="123"/>
    </location>
</feature>
<evidence type="ECO:0000313" key="5">
    <source>
        <dbReference type="EMBL" id="SHH96498.1"/>
    </source>
</evidence>
<dbReference type="STRING" id="1121409.SAMN02745124_02898"/>
<gene>
    <name evidence="5" type="ORF">SAMN02745124_02898</name>
</gene>
<dbReference type="SUPFAM" id="SSF52172">
    <property type="entry name" value="CheY-like"/>
    <property type="match status" value="1"/>
</dbReference>
<dbReference type="GO" id="GO:0000160">
    <property type="term" value="P:phosphorelay signal transduction system"/>
    <property type="evidence" value="ECO:0007669"/>
    <property type="project" value="UniProtKB-KW"/>
</dbReference>
<keyword evidence="1 3" id="KW-0597">Phosphoprotein</keyword>
<dbReference type="Gene3D" id="3.40.50.2300">
    <property type="match status" value="1"/>
</dbReference>
<feature type="modified residue" description="4-aspartylphosphate" evidence="3">
    <location>
        <position position="58"/>
    </location>
</feature>
<dbReference type="RefSeq" id="WP_073377224.1">
    <property type="nucleotide sequence ID" value="NZ_FQXS01000018.1"/>
</dbReference>
<keyword evidence="6" id="KW-1185">Reference proteome</keyword>
<evidence type="ECO:0000313" key="6">
    <source>
        <dbReference type="Proteomes" id="UP000184139"/>
    </source>
</evidence>
<dbReference type="PANTHER" id="PTHR44591">
    <property type="entry name" value="STRESS RESPONSE REGULATOR PROTEIN 1"/>
    <property type="match status" value="1"/>
</dbReference>
<dbReference type="PROSITE" id="PS50110">
    <property type="entry name" value="RESPONSE_REGULATORY"/>
    <property type="match status" value="1"/>
</dbReference>
<dbReference type="SMART" id="SM00448">
    <property type="entry name" value="REC"/>
    <property type="match status" value="1"/>
</dbReference>
<dbReference type="PANTHER" id="PTHR44591:SF14">
    <property type="entry name" value="PROTEIN PILG"/>
    <property type="match status" value="1"/>
</dbReference>
<dbReference type="Proteomes" id="UP000184139">
    <property type="component" value="Unassembled WGS sequence"/>
</dbReference>
<reference evidence="5 6" key="1">
    <citation type="submission" date="2016-11" db="EMBL/GenBank/DDBJ databases">
        <authorList>
            <person name="Jaros S."/>
            <person name="Januszkiewicz K."/>
            <person name="Wedrychowicz H."/>
        </authorList>
    </citation>
    <scope>NUCLEOTIDE SEQUENCE [LARGE SCALE GENOMIC DNA]</scope>
    <source>
        <strain evidence="5 6">DSM 9705</strain>
    </source>
</reference>
<dbReference type="Pfam" id="PF00072">
    <property type="entry name" value="Response_reg"/>
    <property type="match status" value="1"/>
</dbReference>
<evidence type="ECO:0000256" key="1">
    <source>
        <dbReference type="ARBA" id="ARBA00022553"/>
    </source>
</evidence>
<evidence type="ECO:0000256" key="2">
    <source>
        <dbReference type="ARBA" id="ARBA00023012"/>
    </source>
</evidence>
<name>A0A1M5XAB8_9BACT</name>